<evidence type="ECO:0000256" key="6">
    <source>
        <dbReference type="PROSITE-ProRule" id="PRU00284"/>
    </source>
</evidence>
<dbReference type="PANTHER" id="PTHR43531:SF14">
    <property type="entry name" value="METHYL-ACCEPTING CHEMOTAXIS PROTEIN I-RELATED"/>
    <property type="match status" value="1"/>
</dbReference>
<keyword evidence="11" id="KW-1185">Reference proteome</keyword>
<feature type="transmembrane region" description="Helical" evidence="7">
    <location>
        <begin position="319"/>
        <end position="340"/>
    </location>
</feature>
<keyword evidence="7" id="KW-0812">Transmembrane</keyword>
<dbReference type="GO" id="GO:0007165">
    <property type="term" value="P:signal transduction"/>
    <property type="evidence" value="ECO:0007669"/>
    <property type="project" value="UniProtKB-KW"/>
</dbReference>
<evidence type="ECO:0000313" key="11">
    <source>
        <dbReference type="Proteomes" id="UP000059419"/>
    </source>
</evidence>
<accession>A0A0U5LB46</accession>
<protein>
    <submittedName>
        <fullName evidence="10">Chemotaxis protein</fullName>
    </submittedName>
</protein>
<evidence type="ECO:0000256" key="5">
    <source>
        <dbReference type="ARBA" id="ARBA00029447"/>
    </source>
</evidence>
<dbReference type="GO" id="GO:0006935">
    <property type="term" value="P:chemotaxis"/>
    <property type="evidence" value="ECO:0007669"/>
    <property type="project" value="UniProtKB-KW"/>
</dbReference>
<keyword evidence="7" id="KW-0472">Membrane</keyword>
<dbReference type="Pfam" id="PF00015">
    <property type="entry name" value="MCPsignal"/>
    <property type="match status" value="1"/>
</dbReference>
<evidence type="ECO:0000256" key="3">
    <source>
        <dbReference type="ARBA" id="ARBA00022500"/>
    </source>
</evidence>
<evidence type="ECO:0000256" key="2">
    <source>
        <dbReference type="ARBA" id="ARBA00022481"/>
    </source>
</evidence>
<evidence type="ECO:0000256" key="4">
    <source>
        <dbReference type="ARBA" id="ARBA00023224"/>
    </source>
</evidence>
<proteinExistence type="inferred from homology"/>
<gene>
    <name evidence="10" type="ORF">EM595_p1095</name>
</gene>
<dbReference type="RefSeq" id="WP_067437231.1">
    <property type="nucleotide sequence ID" value="NZ_JACSXD010000012.1"/>
</dbReference>
<dbReference type="GO" id="GO:0004888">
    <property type="term" value="F:transmembrane signaling receptor activity"/>
    <property type="evidence" value="ECO:0007669"/>
    <property type="project" value="TreeGrafter"/>
</dbReference>
<feature type="transmembrane region" description="Helical" evidence="7">
    <location>
        <begin position="12"/>
        <end position="33"/>
    </location>
</feature>
<dbReference type="OrthoDB" id="2489132at2"/>
<dbReference type="SMART" id="SM00283">
    <property type="entry name" value="MA"/>
    <property type="match status" value="1"/>
</dbReference>
<evidence type="ECO:0000256" key="7">
    <source>
        <dbReference type="SAM" id="Phobius"/>
    </source>
</evidence>
<evidence type="ECO:0000259" key="9">
    <source>
        <dbReference type="PROSITE" id="PS50885"/>
    </source>
</evidence>
<dbReference type="GO" id="GO:0005886">
    <property type="term" value="C:plasma membrane"/>
    <property type="evidence" value="ECO:0007669"/>
    <property type="project" value="TreeGrafter"/>
</dbReference>
<dbReference type="FunFam" id="1.10.287.950:FF:000001">
    <property type="entry name" value="Methyl-accepting chemotaxis sensory transducer"/>
    <property type="match status" value="1"/>
</dbReference>
<dbReference type="PATRIC" id="fig|1619313.3.peg.4284"/>
<dbReference type="KEGG" id="ege:EM595_p1095"/>
<keyword evidence="4 6" id="KW-0807">Transducer</keyword>
<evidence type="ECO:0000259" key="8">
    <source>
        <dbReference type="PROSITE" id="PS50111"/>
    </source>
</evidence>
<name>A0A0U5LB46_9GAMM</name>
<dbReference type="SMART" id="SM00304">
    <property type="entry name" value="HAMP"/>
    <property type="match status" value="1"/>
</dbReference>
<evidence type="ECO:0000256" key="1">
    <source>
        <dbReference type="ARBA" id="ARBA00004370"/>
    </source>
</evidence>
<dbReference type="CDD" id="cd11386">
    <property type="entry name" value="MCP_signal"/>
    <property type="match status" value="1"/>
</dbReference>
<reference evidence="11" key="1">
    <citation type="submission" date="2015-11" db="EMBL/GenBank/DDBJ databases">
        <authorList>
            <person name="Blom J."/>
        </authorList>
    </citation>
    <scope>NUCLEOTIDE SEQUENCE [LARGE SCALE GENOMIC DNA]</scope>
    <source>
        <plasmid evidence="11">pEM02</plasmid>
    </source>
</reference>
<feature type="domain" description="HAMP" evidence="9">
    <location>
        <begin position="341"/>
        <end position="393"/>
    </location>
</feature>
<dbReference type="InterPro" id="IPR051310">
    <property type="entry name" value="MCP_chemotaxis"/>
</dbReference>
<feature type="domain" description="Methyl-accepting transducer" evidence="8">
    <location>
        <begin position="398"/>
        <end position="627"/>
    </location>
</feature>
<keyword evidence="2" id="KW-0488">Methylation</keyword>
<dbReference type="PROSITE" id="PS50111">
    <property type="entry name" value="CHEMOTAXIS_TRANSDUC_2"/>
    <property type="match status" value="1"/>
</dbReference>
<dbReference type="InterPro" id="IPR003660">
    <property type="entry name" value="HAMP_dom"/>
</dbReference>
<dbReference type="SUPFAM" id="SSF58104">
    <property type="entry name" value="Methyl-accepting chemotaxis protein (MCP) signaling domain"/>
    <property type="match status" value="1"/>
</dbReference>
<comment type="subcellular location">
    <subcellularLocation>
        <location evidence="1">Membrane</location>
    </subcellularLocation>
</comment>
<dbReference type="Proteomes" id="UP000059419">
    <property type="component" value="Plasmid pEM02"/>
</dbReference>
<comment type="similarity">
    <text evidence="5">Belongs to the methyl-accepting chemotaxis (MCP) protein family.</text>
</comment>
<dbReference type="InterPro" id="IPR004089">
    <property type="entry name" value="MCPsignal_dom"/>
</dbReference>
<sequence>MNKILNNISLTAKFAILGLFSLVLFSVPTMLFVSEGNKYIQDKQREVTGVPVENKILALLNLIQRHRAETAVAIATKNPATPSRAQVRDEIENITDVITKDMAKTEGSAAIISKINDVRTQWSQLQQRIDSSQLTLTASLDAHALLIRNLLNANRDVLDFYGLSLDSDINTYRLITSNFSSLPELTESLGKIRAFGTSLLARNESISEADSVRMESLISNGSYNLNLFVQDSEKLFLSDNTLKQKFSADADAAVQEANSALKTAEAIFLNRSMTNQNPKNYAALFTHAINKFSDYAIGGGNELNEMLNAQIKEHRYAQYALLTVLVFIVLLAVIFALVIIRSVTRPVSAASKLALEVAGGDLTSTFTVTGRNETAGLLKALLQMSQRLTLTVENIKSNAVTIATSSEEIARGNGDLSARTEQQAASLAETAASMEQLSSIIGNNADNTRHAAEMANSATSAALRGGEAMESVLASMEKISNSAGQIKEIISVIDGIAFQTNILALNAAVEAARAGEHGKGFAVVASEVRALAQRSAGAAKEIKGLIEQSVEHAEQGISMALDAGEKVKQSVEAIEQTSQLVREISSSSEEQSAGISQINIAVTQMDQVTQQNAVLVEESASSADELASRAASLRDAISVFRTNAV</sequence>
<evidence type="ECO:0000313" key="10">
    <source>
        <dbReference type="EMBL" id="CUU26341.1"/>
    </source>
</evidence>
<geneLocation type="plasmid" evidence="11">
    <name>pEM02</name>
</geneLocation>
<dbReference type="EMBL" id="LN907829">
    <property type="protein sequence ID" value="CUU26341.1"/>
    <property type="molecule type" value="Genomic_DNA"/>
</dbReference>
<keyword evidence="3" id="KW-0145">Chemotaxis</keyword>
<keyword evidence="7" id="KW-1133">Transmembrane helix</keyword>
<dbReference type="PROSITE" id="PS50885">
    <property type="entry name" value="HAMP"/>
    <property type="match status" value="1"/>
</dbReference>
<dbReference type="AlphaFoldDB" id="A0A0U5LB46"/>
<organism evidence="10 11">
    <name type="scientific">Duffyella gerundensis</name>
    <dbReference type="NCBI Taxonomy" id="1619313"/>
    <lineage>
        <taxon>Bacteria</taxon>
        <taxon>Pseudomonadati</taxon>
        <taxon>Pseudomonadota</taxon>
        <taxon>Gammaproteobacteria</taxon>
        <taxon>Enterobacterales</taxon>
        <taxon>Erwiniaceae</taxon>
        <taxon>Duffyella</taxon>
    </lineage>
</organism>
<dbReference type="Gene3D" id="1.10.287.950">
    <property type="entry name" value="Methyl-accepting chemotaxis protein"/>
    <property type="match status" value="1"/>
</dbReference>
<dbReference type="PANTHER" id="PTHR43531">
    <property type="entry name" value="PROTEIN ICFG"/>
    <property type="match status" value="1"/>
</dbReference>
<dbReference type="Pfam" id="PF00672">
    <property type="entry name" value="HAMP"/>
    <property type="match status" value="1"/>
</dbReference>